<gene>
    <name evidence="2" type="ORF">SHERM_04127</name>
</gene>
<reference evidence="2" key="1">
    <citation type="submission" date="2019-12" db="EMBL/GenBank/DDBJ databases">
        <authorList>
            <person name="Scholes J."/>
        </authorList>
    </citation>
    <scope>NUCLEOTIDE SEQUENCE</scope>
</reference>
<proteinExistence type="predicted"/>
<sequence>MSLRASHFEQDRPIADADGGGVNRRGRAGGCVVGKRSVKVKPKSTAAKAAPPRIHDGDYWKSAQVMAVPAFAPPSFSF</sequence>
<dbReference type="AlphaFoldDB" id="A0A9N7RQB8"/>
<evidence type="ECO:0000313" key="2">
    <source>
        <dbReference type="EMBL" id="CAA0837117.1"/>
    </source>
</evidence>
<comment type="caution">
    <text evidence="2">The sequence shown here is derived from an EMBL/GenBank/DDBJ whole genome shotgun (WGS) entry which is preliminary data.</text>
</comment>
<feature type="region of interest" description="Disordered" evidence="1">
    <location>
        <begin position="1"/>
        <end position="29"/>
    </location>
</feature>
<dbReference type="Proteomes" id="UP001153555">
    <property type="component" value="Unassembled WGS sequence"/>
</dbReference>
<evidence type="ECO:0000313" key="3">
    <source>
        <dbReference type="Proteomes" id="UP001153555"/>
    </source>
</evidence>
<feature type="compositionally biased region" description="Gly residues" evidence="1">
    <location>
        <begin position="18"/>
        <end position="29"/>
    </location>
</feature>
<evidence type="ECO:0000256" key="1">
    <source>
        <dbReference type="SAM" id="MobiDB-lite"/>
    </source>
</evidence>
<keyword evidence="3" id="KW-1185">Reference proteome</keyword>
<dbReference type="EMBL" id="CACSLK010030184">
    <property type="protein sequence ID" value="CAA0837117.1"/>
    <property type="molecule type" value="Genomic_DNA"/>
</dbReference>
<accession>A0A9N7RQB8</accession>
<protein>
    <submittedName>
        <fullName evidence="2">Uncharacterized protein</fullName>
    </submittedName>
</protein>
<name>A0A9N7RQB8_STRHE</name>
<organism evidence="2 3">
    <name type="scientific">Striga hermonthica</name>
    <name type="common">Purple witchweed</name>
    <name type="synonym">Buchnera hermonthica</name>
    <dbReference type="NCBI Taxonomy" id="68872"/>
    <lineage>
        <taxon>Eukaryota</taxon>
        <taxon>Viridiplantae</taxon>
        <taxon>Streptophyta</taxon>
        <taxon>Embryophyta</taxon>
        <taxon>Tracheophyta</taxon>
        <taxon>Spermatophyta</taxon>
        <taxon>Magnoliopsida</taxon>
        <taxon>eudicotyledons</taxon>
        <taxon>Gunneridae</taxon>
        <taxon>Pentapetalae</taxon>
        <taxon>asterids</taxon>
        <taxon>lamiids</taxon>
        <taxon>Lamiales</taxon>
        <taxon>Orobanchaceae</taxon>
        <taxon>Buchnereae</taxon>
        <taxon>Striga</taxon>
    </lineage>
</organism>
<feature type="compositionally biased region" description="Basic and acidic residues" evidence="1">
    <location>
        <begin position="1"/>
        <end position="15"/>
    </location>
</feature>